<protein>
    <submittedName>
        <fullName evidence="2">Uncharacterized protein</fullName>
    </submittedName>
</protein>
<reference evidence="2" key="1">
    <citation type="submission" date="2020-06" db="EMBL/GenBank/DDBJ databases">
        <title>WGS assembly of Ceratodon purpureus strain R40.</title>
        <authorList>
            <person name="Carey S.B."/>
            <person name="Jenkins J."/>
            <person name="Shu S."/>
            <person name="Lovell J.T."/>
            <person name="Sreedasyam A."/>
            <person name="Maumus F."/>
            <person name="Tiley G.P."/>
            <person name="Fernandez-Pozo N."/>
            <person name="Barry K."/>
            <person name="Chen C."/>
            <person name="Wang M."/>
            <person name="Lipzen A."/>
            <person name="Daum C."/>
            <person name="Saski C.A."/>
            <person name="Payton A.C."/>
            <person name="Mcbreen J.C."/>
            <person name="Conrad R.E."/>
            <person name="Kollar L.M."/>
            <person name="Olsson S."/>
            <person name="Huttunen S."/>
            <person name="Landis J.B."/>
            <person name="Wickett N.J."/>
            <person name="Johnson M.G."/>
            <person name="Rensing S.A."/>
            <person name="Grimwood J."/>
            <person name="Schmutz J."/>
            <person name="Mcdaniel S.F."/>
        </authorList>
    </citation>
    <scope>NUCLEOTIDE SEQUENCE</scope>
    <source>
        <strain evidence="2">R40</strain>
    </source>
</reference>
<comment type="caution">
    <text evidence="2">The sequence shown here is derived from an EMBL/GenBank/DDBJ whole genome shotgun (WGS) entry which is preliminary data.</text>
</comment>
<keyword evidence="1" id="KW-0732">Signal</keyword>
<dbReference type="EMBL" id="CM026433">
    <property type="protein sequence ID" value="KAG0553807.1"/>
    <property type="molecule type" value="Genomic_DNA"/>
</dbReference>
<proteinExistence type="predicted"/>
<sequence length="51" mass="5813">MWLMMLLRYLTVQSHSTLTAYIADSKVLSASFELLKLFSGVPGCNRVFFEP</sequence>
<feature type="chain" id="PRO_5035801532" evidence="1">
    <location>
        <begin position="20"/>
        <end position="51"/>
    </location>
</feature>
<accession>A0A8T0G5W0</accession>
<feature type="signal peptide" evidence="1">
    <location>
        <begin position="1"/>
        <end position="19"/>
    </location>
</feature>
<dbReference type="AlphaFoldDB" id="A0A8T0G5W0"/>
<gene>
    <name evidence="2" type="ORF">KC19_12G040500</name>
</gene>
<name>A0A8T0G5W0_CERPU</name>
<dbReference type="Proteomes" id="UP000822688">
    <property type="component" value="Chromosome 12"/>
</dbReference>
<evidence type="ECO:0000313" key="2">
    <source>
        <dbReference type="EMBL" id="KAG0553807.1"/>
    </source>
</evidence>
<keyword evidence="3" id="KW-1185">Reference proteome</keyword>
<organism evidence="2 3">
    <name type="scientific">Ceratodon purpureus</name>
    <name type="common">Fire moss</name>
    <name type="synonym">Dicranum purpureum</name>
    <dbReference type="NCBI Taxonomy" id="3225"/>
    <lineage>
        <taxon>Eukaryota</taxon>
        <taxon>Viridiplantae</taxon>
        <taxon>Streptophyta</taxon>
        <taxon>Embryophyta</taxon>
        <taxon>Bryophyta</taxon>
        <taxon>Bryophytina</taxon>
        <taxon>Bryopsida</taxon>
        <taxon>Dicranidae</taxon>
        <taxon>Pseudoditrichales</taxon>
        <taxon>Ditrichaceae</taxon>
        <taxon>Ceratodon</taxon>
    </lineage>
</organism>
<evidence type="ECO:0000313" key="3">
    <source>
        <dbReference type="Proteomes" id="UP000822688"/>
    </source>
</evidence>
<evidence type="ECO:0000256" key="1">
    <source>
        <dbReference type="SAM" id="SignalP"/>
    </source>
</evidence>